<protein>
    <submittedName>
        <fullName evidence="1">Uncharacterized protein</fullName>
    </submittedName>
</protein>
<organism evidence="1">
    <name type="scientific">Anguilla anguilla</name>
    <name type="common">European freshwater eel</name>
    <name type="synonym">Muraena anguilla</name>
    <dbReference type="NCBI Taxonomy" id="7936"/>
    <lineage>
        <taxon>Eukaryota</taxon>
        <taxon>Metazoa</taxon>
        <taxon>Chordata</taxon>
        <taxon>Craniata</taxon>
        <taxon>Vertebrata</taxon>
        <taxon>Euteleostomi</taxon>
        <taxon>Actinopterygii</taxon>
        <taxon>Neopterygii</taxon>
        <taxon>Teleostei</taxon>
        <taxon>Anguilliformes</taxon>
        <taxon>Anguillidae</taxon>
        <taxon>Anguilla</taxon>
    </lineage>
</organism>
<name>A0A0E9XBA4_ANGAN</name>
<dbReference type="EMBL" id="GBXM01008545">
    <property type="protein sequence ID" value="JAI00033.1"/>
    <property type="molecule type" value="Transcribed_RNA"/>
</dbReference>
<reference evidence="1" key="2">
    <citation type="journal article" date="2015" name="Fish Shellfish Immunol.">
        <title>Early steps in the European eel (Anguilla anguilla)-Vibrio vulnificus interaction in the gills: Role of the RtxA13 toxin.</title>
        <authorList>
            <person name="Callol A."/>
            <person name="Pajuelo D."/>
            <person name="Ebbesson L."/>
            <person name="Teles M."/>
            <person name="MacKenzie S."/>
            <person name="Amaro C."/>
        </authorList>
    </citation>
    <scope>NUCLEOTIDE SEQUENCE</scope>
</reference>
<sequence length="41" mass="4521">MSSAMIQLDTKSFSQKKKNQLDFQVLQSSVVAVGSMVCEVQ</sequence>
<dbReference type="AlphaFoldDB" id="A0A0E9XBA4"/>
<proteinExistence type="predicted"/>
<evidence type="ECO:0000313" key="1">
    <source>
        <dbReference type="EMBL" id="JAI00033.1"/>
    </source>
</evidence>
<accession>A0A0E9XBA4</accession>
<reference evidence="1" key="1">
    <citation type="submission" date="2014-11" db="EMBL/GenBank/DDBJ databases">
        <authorList>
            <person name="Amaro Gonzalez C."/>
        </authorList>
    </citation>
    <scope>NUCLEOTIDE SEQUENCE</scope>
</reference>